<dbReference type="InterPro" id="IPR028098">
    <property type="entry name" value="Glyco_trans_4-like_N"/>
</dbReference>
<dbReference type="GO" id="GO:0016757">
    <property type="term" value="F:glycosyltransferase activity"/>
    <property type="evidence" value="ECO:0007669"/>
    <property type="project" value="InterPro"/>
</dbReference>
<dbReference type="Pfam" id="PF00534">
    <property type="entry name" value="Glycos_transf_1"/>
    <property type="match status" value="1"/>
</dbReference>
<proteinExistence type="predicted"/>
<protein>
    <submittedName>
        <fullName evidence="4">Glycosyl transferase family 1</fullName>
    </submittedName>
</protein>
<dbReference type="Gene3D" id="3.40.50.2000">
    <property type="entry name" value="Glycogen Phosphorylase B"/>
    <property type="match status" value="2"/>
</dbReference>
<dbReference type="CDD" id="cd03809">
    <property type="entry name" value="GT4_MtfB-like"/>
    <property type="match status" value="1"/>
</dbReference>
<gene>
    <name evidence="4" type="ORF">HGMM_F34F02C25</name>
</gene>
<reference evidence="4" key="2">
    <citation type="journal article" date="2012" name="PLoS ONE">
        <title>A Deeply Branching Thermophilic Bacterium with an Ancient Acetyl-CoA Pathway Dominates a Subsurface Ecosystem.</title>
        <authorList>
            <person name="Takami H."/>
            <person name="Noguchi H."/>
            <person name="Takaki Y."/>
            <person name="Uchiyama I."/>
            <person name="Toyoda A."/>
            <person name="Nishi S."/>
            <person name="Chee G.-J."/>
            <person name="Arai W."/>
            <person name="Nunoura T."/>
            <person name="Itoh T."/>
            <person name="Hattori M."/>
            <person name="Takai K."/>
        </authorList>
    </citation>
    <scope>NUCLEOTIDE SEQUENCE</scope>
</reference>
<dbReference type="PANTHER" id="PTHR46401:SF2">
    <property type="entry name" value="GLYCOSYLTRANSFERASE WBBK-RELATED"/>
    <property type="match status" value="1"/>
</dbReference>
<reference evidence="4" key="1">
    <citation type="journal article" date="2005" name="Environ. Microbiol.">
        <title>Genetic and functional properties of uncultivated thermophilic crenarchaeotes from a subsurface gold mine as revealed by analysis of genome fragments.</title>
        <authorList>
            <person name="Nunoura T."/>
            <person name="Hirayama H."/>
            <person name="Takami H."/>
            <person name="Oida H."/>
            <person name="Nishi S."/>
            <person name="Shimamura S."/>
            <person name="Suzuki Y."/>
            <person name="Inagaki F."/>
            <person name="Takai K."/>
            <person name="Nealson K.H."/>
            <person name="Horikoshi K."/>
        </authorList>
    </citation>
    <scope>NUCLEOTIDE SEQUENCE</scope>
</reference>
<dbReference type="Pfam" id="PF13439">
    <property type="entry name" value="Glyco_transf_4"/>
    <property type="match status" value="1"/>
</dbReference>
<feature type="domain" description="Glycosyltransferase subfamily 4-like N-terminal" evidence="3">
    <location>
        <begin position="35"/>
        <end position="167"/>
    </location>
</feature>
<evidence type="ECO:0000259" key="3">
    <source>
        <dbReference type="Pfam" id="PF13439"/>
    </source>
</evidence>
<sequence>MRVVLVPDLELEGWKSMELYAHQLERWLPRLAPDWAFEVVRLPMPRWGRMRPLRFAARYVLLPRHVARAPRGKPVALHHILDHSYAHVLRWLDPRRAIITVHDLYPYRLVSAGGTGARVRLRNAVLRWVLASLREAAHVIADSEFTKREVMHGLGYPEERITVVPLGGDHIGAPSWGEEAAGRAVRQLDLPPGARFILHVGSCDERKNIWTALRAFSRLRELTGEDLYFVQVGGRFTRAHWRAIHRWGVARYVRQRADLSWEQLASMYREAALLLFPSTYEGFGLPVLEAMWMGTPVVALAAGAVPEVLGDAGILVSENEAEAFATAAARVLDDEMLRETLVTRARERARAFTWEETARRVLAVYRVVASSSSG</sequence>
<name>H5SIV2_9BACT</name>
<accession>H5SIV2</accession>
<dbReference type="PANTHER" id="PTHR46401">
    <property type="entry name" value="GLYCOSYLTRANSFERASE WBBK-RELATED"/>
    <property type="match status" value="1"/>
</dbReference>
<keyword evidence="1 4" id="KW-0808">Transferase</keyword>
<dbReference type="EMBL" id="AP011737">
    <property type="protein sequence ID" value="BAL56088.1"/>
    <property type="molecule type" value="Genomic_DNA"/>
</dbReference>
<feature type="domain" description="Glycosyl transferase family 1" evidence="2">
    <location>
        <begin position="187"/>
        <end position="348"/>
    </location>
</feature>
<dbReference type="SUPFAM" id="SSF53756">
    <property type="entry name" value="UDP-Glycosyltransferase/glycogen phosphorylase"/>
    <property type="match status" value="1"/>
</dbReference>
<organism evidence="4">
    <name type="scientific">uncultured Acidobacteriota bacterium</name>
    <dbReference type="NCBI Taxonomy" id="171953"/>
    <lineage>
        <taxon>Bacteria</taxon>
        <taxon>Pseudomonadati</taxon>
        <taxon>Acidobacteriota</taxon>
        <taxon>environmental samples</taxon>
    </lineage>
</organism>
<evidence type="ECO:0000259" key="2">
    <source>
        <dbReference type="Pfam" id="PF00534"/>
    </source>
</evidence>
<dbReference type="GO" id="GO:0009103">
    <property type="term" value="P:lipopolysaccharide biosynthetic process"/>
    <property type="evidence" value="ECO:0007669"/>
    <property type="project" value="TreeGrafter"/>
</dbReference>
<evidence type="ECO:0000313" key="4">
    <source>
        <dbReference type="EMBL" id="BAL56088.1"/>
    </source>
</evidence>
<dbReference type="AlphaFoldDB" id="H5SIV2"/>
<evidence type="ECO:0000256" key="1">
    <source>
        <dbReference type="ARBA" id="ARBA00022679"/>
    </source>
</evidence>
<dbReference type="InterPro" id="IPR001296">
    <property type="entry name" value="Glyco_trans_1"/>
</dbReference>